<dbReference type="InterPro" id="IPR001610">
    <property type="entry name" value="PAC"/>
</dbReference>
<gene>
    <name evidence="24" type="ORF">G3446_05665</name>
</gene>
<keyword evidence="13" id="KW-0472">Membrane</keyword>
<dbReference type="PRINTS" id="PR00344">
    <property type="entry name" value="BCTRLSENSOR"/>
</dbReference>
<dbReference type="CDD" id="cd17546">
    <property type="entry name" value="REC_hyHK_CKI1_RcsC-like"/>
    <property type="match status" value="1"/>
</dbReference>
<feature type="domain" description="Histidine kinase" evidence="19">
    <location>
        <begin position="944"/>
        <end position="1165"/>
    </location>
</feature>
<organism evidence="24 25">
    <name type="scientific">Thiorhodococcus minor</name>
    <dbReference type="NCBI Taxonomy" id="57489"/>
    <lineage>
        <taxon>Bacteria</taxon>
        <taxon>Pseudomonadati</taxon>
        <taxon>Pseudomonadota</taxon>
        <taxon>Gammaproteobacteria</taxon>
        <taxon>Chromatiales</taxon>
        <taxon>Chromatiaceae</taxon>
        <taxon>Thiorhodococcus</taxon>
    </lineage>
</organism>
<dbReference type="Proteomes" id="UP000483379">
    <property type="component" value="Unassembled WGS sequence"/>
</dbReference>
<dbReference type="InterPro" id="IPR008207">
    <property type="entry name" value="Sig_transdc_His_kin_Hpt_dom"/>
</dbReference>
<dbReference type="Gene3D" id="3.40.50.2300">
    <property type="match status" value="1"/>
</dbReference>
<dbReference type="FunFam" id="3.30.565.10:FF:000010">
    <property type="entry name" value="Sensor histidine kinase RcsC"/>
    <property type="match status" value="1"/>
</dbReference>
<dbReference type="EC" id="2.7.13.3" evidence="3"/>
<dbReference type="PANTHER" id="PTHR45339">
    <property type="entry name" value="HYBRID SIGNAL TRANSDUCTION HISTIDINE KINASE J"/>
    <property type="match status" value="1"/>
</dbReference>
<dbReference type="InterPro" id="IPR035965">
    <property type="entry name" value="PAS-like_dom_sf"/>
</dbReference>
<feature type="region of interest" description="Disordered" evidence="18">
    <location>
        <begin position="1318"/>
        <end position="1342"/>
    </location>
</feature>
<dbReference type="SUPFAM" id="SSF52172">
    <property type="entry name" value="CheY-like"/>
    <property type="match status" value="1"/>
</dbReference>
<dbReference type="InterPro" id="IPR036641">
    <property type="entry name" value="HPT_dom_sf"/>
</dbReference>
<evidence type="ECO:0000256" key="11">
    <source>
        <dbReference type="ARBA" id="ARBA00022989"/>
    </source>
</evidence>
<dbReference type="SUPFAM" id="SSF55874">
    <property type="entry name" value="ATPase domain of HSP90 chaperone/DNA topoisomerase II/histidine kinase"/>
    <property type="match status" value="1"/>
</dbReference>
<dbReference type="RefSeq" id="WP_164451568.1">
    <property type="nucleotide sequence ID" value="NZ_JAAIJQ010000012.1"/>
</dbReference>
<evidence type="ECO:0000256" key="4">
    <source>
        <dbReference type="ARBA" id="ARBA00022475"/>
    </source>
</evidence>
<evidence type="ECO:0000256" key="18">
    <source>
        <dbReference type="SAM" id="MobiDB-lite"/>
    </source>
</evidence>
<feature type="domain" description="Response regulatory" evidence="20">
    <location>
        <begin position="1192"/>
        <end position="1308"/>
    </location>
</feature>
<name>A0A6M0JYF5_9GAMM</name>
<keyword evidence="8" id="KW-0547">Nucleotide-binding</keyword>
<feature type="domain" description="PAS" evidence="21">
    <location>
        <begin position="59"/>
        <end position="107"/>
    </location>
</feature>
<dbReference type="SUPFAM" id="SSF47226">
    <property type="entry name" value="Histidine-containing phosphotransfer domain, HPT domain"/>
    <property type="match status" value="1"/>
</dbReference>
<evidence type="ECO:0000256" key="9">
    <source>
        <dbReference type="ARBA" id="ARBA00022777"/>
    </source>
</evidence>
<evidence type="ECO:0000259" key="20">
    <source>
        <dbReference type="PROSITE" id="PS50110"/>
    </source>
</evidence>
<feature type="domain" description="PAC" evidence="22">
    <location>
        <begin position="111"/>
        <end position="163"/>
    </location>
</feature>
<keyword evidence="11" id="KW-1133">Transmembrane helix</keyword>
<feature type="domain" description="PAS" evidence="21">
    <location>
        <begin position="277"/>
        <end position="347"/>
    </location>
</feature>
<keyword evidence="9" id="KW-0418">Kinase</keyword>
<dbReference type="EMBL" id="JAAIJQ010000012">
    <property type="protein sequence ID" value="NEV61387.1"/>
    <property type="molecule type" value="Genomic_DNA"/>
</dbReference>
<dbReference type="GO" id="GO:0005524">
    <property type="term" value="F:ATP binding"/>
    <property type="evidence" value="ECO:0007669"/>
    <property type="project" value="UniProtKB-KW"/>
</dbReference>
<protein>
    <recommendedName>
        <fullName evidence="15">Sensory/regulatory protein RpfC</fullName>
        <ecNumber evidence="3">2.7.13.3</ecNumber>
    </recommendedName>
</protein>
<dbReference type="InterPro" id="IPR004358">
    <property type="entry name" value="Sig_transdc_His_kin-like_C"/>
</dbReference>
<evidence type="ECO:0000259" key="22">
    <source>
        <dbReference type="PROSITE" id="PS50113"/>
    </source>
</evidence>
<keyword evidence="5 17" id="KW-0597">Phosphoprotein</keyword>
<dbReference type="Gene3D" id="3.30.450.20">
    <property type="entry name" value="PAS domain"/>
    <property type="match status" value="7"/>
</dbReference>
<dbReference type="PROSITE" id="PS50110">
    <property type="entry name" value="RESPONSE_REGULATORY"/>
    <property type="match status" value="1"/>
</dbReference>
<dbReference type="InterPro" id="IPR003594">
    <property type="entry name" value="HATPase_dom"/>
</dbReference>
<dbReference type="CDD" id="cd00130">
    <property type="entry name" value="PAS"/>
    <property type="match status" value="6"/>
</dbReference>
<dbReference type="InterPro" id="IPR011006">
    <property type="entry name" value="CheY-like_superfamily"/>
</dbReference>
<evidence type="ECO:0000256" key="7">
    <source>
        <dbReference type="ARBA" id="ARBA00022692"/>
    </source>
</evidence>
<dbReference type="CDD" id="cd00082">
    <property type="entry name" value="HisKA"/>
    <property type="match status" value="1"/>
</dbReference>
<dbReference type="InterPro" id="IPR001789">
    <property type="entry name" value="Sig_transdc_resp-reg_receiver"/>
</dbReference>
<dbReference type="GO" id="GO:0000155">
    <property type="term" value="F:phosphorelay sensor kinase activity"/>
    <property type="evidence" value="ECO:0007669"/>
    <property type="project" value="InterPro"/>
</dbReference>
<keyword evidence="10" id="KW-0067">ATP-binding</keyword>
<dbReference type="PROSITE" id="PS50113">
    <property type="entry name" value="PAC"/>
    <property type="match status" value="4"/>
</dbReference>
<dbReference type="Pfam" id="PF13188">
    <property type="entry name" value="PAS_8"/>
    <property type="match status" value="1"/>
</dbReference>
<evidence type="ECO:0000256" key="6">
    <source>
        <dbReference type="ARBA" id="ARBA00022679"/>
    </source>
</evidence>
<dbReference type="SUPFAM" id="SSF55785">
    <property type="entry name" value="PYP-like sensor domain (PAS domain)"/>
    <property type="match status" value="7"/>
</dbReference>
<dbReference type="Pfam" id="PF13426">
    <property type="entry name" value="PAS_9"/>
    <property type="match status" value="2"/>
</dbReference>
<dbReference type="PROSITE" id="PS50894">
    <property type="entry name" value="HPT"/>
    <property type="match status" value="1"/>
</dbReference>
<dbReference type="SMART" id="SM00388">
    <property type="entry name" value="HisKA"/>
    <property type="match status" value="1"/>
</dbReference>
<dbReference type="PROSITE" id="PS50112">
    <property type="entry name" value="PAS"/>
    <property type="match status" value="5"/>
</dbReference>
<comment type="caution">
    <text evidence="24">The sequence shown here is derived from an EMBL/GenBank/DDBJ whole genome shotgun (WGS) entry which is preliminary data.</text>
</comment>
<dbReference type="Gene3D" id="1.20.120.160">
    <property type="entry name" value="HPT domain"/>
    <property type="match status" value="1"/>
</dbReference>
<evidence type="ECO:0000256" key="1">
    <source>
        <dbReference type="ARBA" id="ARBA00000085"/>
    </source>
</evidence>
<dbReference type="SMART" id="SM00448">
    <property type="entry name" value="REC"/>
    <property type="match status" value="1"/>
</dbReference>
<evidence type="ECO:0000256" key="16">
    <source>
        <dbReference type="PROSITE-ProRule" id="PRU00110"/>
    </source>
</evidence>
<evidence type="ECO:0000313" key="25">
    <source>
        <dbReference type="Proteomes" id="UP000483379"/>
    </source>
</evidence>
<evidence type="ECO:0000256" key="14">
    <source>
        <dbReference type="ARBA" id="ARBA00064003"/>
    </source>
</evidence>
<dbReference type="Pfam" id="PF08448">
    <property type="entry name" value="PAS_4"/>
    <property type="match status" value="2"/>
</dbReference>
<dbReference type="SMART" id="SM00387">
    <property type="entry name" value="HATPase_c"/>
    <property type="match status" value="1"/>
</dbReference>
<evidence type="ECO:0000256" key="8">
    <source>
        <dbReference type="ARBA" id="ARBA00022741"/>
    </source>
</evidence>
<feature type="domain" description="PAS" evidence="21">
    <location>
        <begin position="776"/>
        <end position="818"/>
    </location>
</feature>
<dbReference type="Gene3D" id="3.30.565.10">
    <property type="entry name" value="Histidine kinase-like ATPase, C-terminal domain"/>
    <property type="match status" value="1"/>
</dbReference>
<feature type="domain" description="PAC" evidence="22">
    <location>
        <begin position="723"/>
        <end position="775"/>
    </location>
</feature>
<comment type="catalytic activity">
    <reaction evidence="1">
        <text>ATP + protein L-histidine = ADP + protein N-phospho-L-histidine.</text>
        <dbReference type="EC" id="2.7.13.3"/>
    </reaction>
</comment>
<feature type="domain" description="PAC" evidence="22">
    <location>
        <begin position="599"/>
        <end position="649"/>
    </location>
</feature>
<evidence type="ECO:0000256" key="13">
    <source>
        <dbReference type="ARBA" id="ARBA00023136"/>
    </source>
</evidence>
<dbReference type="InterPro" id="IPR000700">
    <property type="entry name" value="PAS-assoc_C"/>
</dbReference>
<dbReference type="CDD" id="cd00088">
    <property type="entry name" value="HPT"/>
    <property type="match status" value="1"/>
</dbReference>
<dbReference type="InterPro" id="IPR036097">
    <property type="entry name" value="HisK_dim/P_sf"/>
</dbReference>
<evidence type="ECO:0000256" key="17">
    <source>
        <dbReference type="PROSITE-ProRule" id="PRU00169"/>
    </source>
</evidence>
<dbReference type="InterPro" id="IPR013655">
    <property type="entry name" value="PAS_fold_3"/>
</dbReference>
<evidence type="ECO:0000256" key="15">
    <source>
        <dbReference type="ARBA" id="ARBA00068150"/>
    </source>
</evidence>
<dbReference type="SMART" id="SM00086">
    <property type="entry name" value="PAC"/>
    <property type="match status" value="6"/>
</dbReference>
<evidence type="ECO:0000259" key="23">
    <source>
        <dbReference type="PROSITE" id="PS50894"/>
    </source>
</evidence>
<dbReference type="CDD" id="cd16922">
    <property type="entry name" value="HATPase_EvgS-ArcB-TorS-like"/>
    <property type="match status" value="1"/>
</dbReference>
<dbReference type="Pfam" id="PF08447">
    <property type="entry name" value="PAS_3"/>
    <property type="match status" value="2"/>
</dbReference>
<comment type="subcellular location">
    <subcellularLocation>
        <location evidence="2">Cell membrane</location>
        <topology evidence="2">Multi-pass membrane protein</topology>
    </subcellularLocation>
</comment>
<evidence type="ECO:0000256" key="12">
    <source>
        <dbReference type="ARBA" id="ARBA00023012"/>
    </source>
</evidence>
<dbReference type="GO" id="GO:0005886">
    <property type="term" value="C:plasma membrane"/>
    <property type="evidence" value="ECO:0007669"/>
    <property type="project" value="UniProtKB-SubCell"/>
</dbReference>
<evidence type="ECO:0000256" key="5">
    <source>
        <dbReference type="ARBA" id="ARBA00022553"/>
    </source>
</evidence>
<evidence type="ECO:0000256" key="3">
    <source>
        <dbReference type="ARBA" id="ARBA00012438"/>
    </source>
</evidence>
<dbReference type="FunFam" id="1.10.287.130:FF:000002">
    <property type="entry name" value="Two-component osmosensing histidine kinase"/>
    <property type="match status" value="1"/>
</dbReference>
<comment type="subunit">
    <text evidence="14">At low DSF concentrations, interacts with RpfF.</text>
</comment>
<dbReference type="SMART" id="SM00091">
    <property type="entry name" value="PAS"/>
    <property type="match status" value="7"/>
</dbReference>
<keyword evidence="6" id="KW-0808">Transferase</keyword>
<dbReference type="InterPro" id="IPR003661">
    <property type="entry name" value="HisK_dim/P_dom"/>
</dbReference>
<dbReference type="Pfam" id="PF00072">
    <property type="entry name" value="Response_reg"/>
    <property type="match status" value="1"/>
</dbReference>
<accession>A0A6M0JYF5</accession>
<dbReference type="Gene3D" id="1.10.287.130">
    <property type="match status" value="1"/>
</dbReference>
<dbReference type="InterPro" id="IPR000014">
    <property type="entry name" value="PAS"/>
</dbReference>
<dbReference type="Pfam" id="PF02518">
    <property type="entry name" value="HATPase_c"/>
    <property type="match status" value="1"/>
</dbReference>
<dbReference type="Pfam" id="PF00512">
    <property type="entry name" value="HisKA"/>
    <property type="match status" value="1"/>
</dbReference>
<proteinExistence type="predicted"/>
<dbReference type="PANTHER" id="PTHR45339:SF1">
    <property type="entry name" value="HYBRID SIGNAL TRANSDUCTION HISTIDINE KINASE J"/>
    <property type="match status" value="1"/>
</dbReference>
<sequence>MKERPLASALINKATTSNEAPGSTEKRSGAVRQAEWERDLFIGGPVAVLVWRPDPGWPIEYVSPNIGAILGYRVEQMLSPGFRYAEAIHADDRDRVAQEVARYLAEDREAWEQRYRVRRADGSVLWLYDFTRVDRDADGEVVRLCGYVIDETEPLRRERDLRAVTAAIGDAVWILRQDTGFEHANPAALRLTGHDLGTLGELTLADLAAQRDRDRLAALLAQLEGVGSLRVDLWVRRAERTEVLVDLLLQRLDDGRYLGIGRDDTERQASETRLKAELGLMHTLIRTAPDLIWLKDPDGVYLACNQRFERFFGAAEAEIVGRTDRDFMPPGLADSFRQQDLNALHAGRPTINEETITFADDGHRELLETIKTPMRDAEGRLIGVLGVARDITQARRTQDALREREELYSAIVNQAADAIILIDAETLGFVEFNNAACHALGYTREEFARLRVTDIQGEMAAEEVARRAELVNRTGRGDFETAHRHKDGSLRRVQVTNRLVEIRGGRYWAAIWRDVTAAREAEHALHEESERRRVMFERSRDAIAVLDMSGGLVEWNARFGELLGYSDAELGRLHVWDWDICWSRAELESMLPKVTDVGVTQETRHRRKDGAEYDVEISSSRVDWGGASYIYALHRETTDRKRVEAALRRSEETLRRAQAVAQTGSWYLDIVQGRLDWSGETYRLFGVAPGTHVDFETFVQRVSAEDRDLVLAAWIAALEGAPYDVEHRVQLDDGEVRWVRERAEIRVDAQGVPLSAVGTVQDVTERRRQEQALRDSEARYRDLLHGMPIGVLVYDADGHPVDFNATAAAILELSPEGIYALDANRIHESLVDERLRPVPLEQLPVRRVMETHRPVRNQLVGIRHAPDQAPRWGLVSADPVLRDGVLEQVRVAFVDISEKKRAEDELTHYRAHLEDLVQTRTAELEHAKSAAEAANLAKSTFLANMSHEIRTPLNAIIGMTHLLKAGAKDREQTQRLGKVTDAAYHLLRVINDILDLSRIEAGKLNLDPVELELQHNFTKLNMLVADEVKGKALKLSLVIDPEVPERLYGDPLRLDQILLNLVGNALKFSDEGTIRVHASLLERFGPDVKVRFVVSDEGIGIPVERQEQLFLAFEQADSSTTRKFGGSGLGLAICKRLVELMGGEIGVESTPDAGSTFWFTARFGLVGVGQQATAEEELDSALTRLAGYRGARVLVAEDNAINSEVLKSLLEEAGLVVDIAENGVVAVELSSNRAYAAILMDMQMPEMDGPEATRRIRRLPAYATTPILAVTANAFHDDRDACLDAGMDDHIAKPVDPNRLYLSLAQWLEPKAASATQLRDTAQKAATPVSDPLSQVPGLSPDVGLRNVGGNERLYRRLLRRFIETHGQDLQRASELLSVGERDQARRLVHALKGAAATLGLEEMRAQAADLEAAISEGQPEAEVVQKHGLLAANVADVVSALQRCELE</sequence>
<dbReference type="NCBIfam" id="TIGR00229">
    <property type="entry name" value="sensory_box"/>
    <property type="match status" value="5"/>
</dbReference>
<dbReference type="InterPro" id="IPR036890">
    <property type="entry name" value="HATPase_C_sf"/>
</dbReference>
<feature type="domain" description="PAS" evidence="21">
    <location>
        <begin position="404"/>
        <end position="447"/>
    </location>
</feature>
<dbReference type="InterPro" id="IPR013656">
    <property type="entry name" value="PAS_4"/>
</dbReference>
<keyword evidence="7" id="KW-0812">Transmembrane</keyword>
<dbReference type="Gene3D" id="2.10.70.100">
    <property type="match status" value="1"/>
</dbReference>
<evidence type="ECO:0000256" key="2">
    <source>
        <dbReference type="ARBA" id="ARBA00004651"/>
    </source>
</evidence>
<feature type="modified residue" description="4-aspartylphosphate" evidence="17">
    <location>
        <position position="1241"/>
    </location>
</feature>
<feature type="modified residue" description="Phosphohistidine" evidence="16">
    <location>
        <position position="1390"/>
    </location>
</feature>
<feature type="domain" description="PAC" evidence="22">
    <location>
        <begin position="351"/>
        <end position="403"/>
    </location>
</feature>
<dbReference type="InterPro" id="IPR005467">
    <property type="entry name" value="His_kinase_dom"/>
</dbReference>
<evidence type="ECO:0000313" key="24">
    <source>
        <dbReference type="EMBL" id="NEV61387.1"/>
    </source>
</evidence>
<evidence type="ECO:0000256" key="10">
    <source>
        <dbReference type="ARBA" id="ARBA00022840"/>
    </source>
</evidence>
<feature type="region of interest" description="Disordered" evidence="18">
    <location>
        <begin position="1"/>
        <end position="29"/>
    </location>
</feature>
<feature type="domain" description="HPt" evidence="23">
    <location>
        <begin position="1351"/>
        <end position="1448"/>
    </location>
</feature>
<reference evidence="24 25" key="1">
    <citation type="submission" date="2020-02" db="EMBL/GenBank/DDBJ databases">
        <title>Genome sequences of Thiorhodococcus mannitoliphagus and Thiorhodococcus minor, purple sulfur photosynthetic bacteria in the gammaproteobacterial family, Chromatiaceae.</title>
        <authorList>
            <person name="Aviles F.A."/>
            <person name="Meyer T.E."/>
            <person name="Kyndt J.A."/>
        </authorList>
    </citation>
    <scope>NUCLEOTIDE SEQUENCE [LARGE SCALE GENOMIC DNA]</scope>
    <source>
        <strain evidence="24 25">DSM 11518</strain>
    </source>
</reference>
<feature type="domain" description="PAS" evidence="21">
    <location>
        <begin position="528"/>
        <end position="570"/>
    </location>
</feature>
<keyword evidence="12" id="KW-0902">Two-component regulatory system</keyword>
<evidence type="ECO:0000259" key="19">
    <source>
        <dbReference type="PROSITE" id="PS50109"/>
    </source>
</evidence>
<evidence type="ECO:0000259" key="21">
    <source>
        <dbReference type="PROSITE" id="PS50112"/>
    </source>
</evidence>
<dbReference type="Pfam" id="PF01627">
    <property type="entry name" value="Hpt"/>
    <property type="match status" value="1"/>
</dbReference>
<dbReference type="PROSITE" id="PS50109">
    <property type="entry name" value="HIS_KIN"/>
    <property type="match status" value="1"/>
</dbReference>
<dbReference type="SUPFAM" id="SSF47384">
    <property type="entry name" value="Homodimeric domain of signal transducing histidine kinase"/>
    <property type="match status" value="1"/>
</dbReference>
<keyword evidence="4" id="KW-1003">Cell membrane</keyword>
<keyword evidence="25" id="KW-1185">Reference proteome</keyword>